<dbReference type="Proteomes" id="UP001165042">
    <property type="component" value="Unassembled WGS sequence"/>
</dbReference>
<keyword evidence="2" id="KW-1185">Reference proteome</keyword>
<evidence type="ECO:0000313" key="1">
    <source>
        <dbReference type="EMBL" id="GLW89970.1"/>
    </source>
</evidence>
<dbReference type="AlphaFoldDB" id="A0A9W6QHS3"/>
<protein>
    <submittedName>
        <fullName evidence="1">Uncharacterized protein</fullName>
    </submittedName>
</protein>
<comment type="caution">
    <text evidence="1">The sequence shown here is derived from an EMBL/GenBank/DDBJ whole genome shotgun (WGS) entry which is preliminary data.</text>
</comment>
<organism evidence="1 2">
    <name type="scientific">Actinokineospora globicatena</name>
    <dbReference type="NCBI Taxonomy" id="103729"/>
    <lineage>
        <taxon>Bacteria</taxon>
        <taxon>Bacillati</taxon>
        <taxon>Actinomycetota</taxon>
        <taxon>Actinomycetes</taxon>
        <taxon>Pseudonocardiales</taxon>
        <taxon>Pseudonocardiaceae</taxon>
        <taxon>Actinokineospora</taxon>
    </lineage>
</organism>
<evidence type="ECO:0000313" key="2">
    <source>
        <dbReference type="Proteomes" id="UP001165042"/>
    </source>
</evidence>
<name>A0A9W6QHS3_9PSEU</name>
<gene>
    <name evidence="1" type="ORF">Aglo03_07860</name>
</gene>
<reference evidence="1" key="1">
    <citation type="submission" date="2023-02" db="EMBL/GenBank/DDBJ databases">
        <title>Actinokineospora globicatena NBRC 15670.</title>
        <authorList>
            <person name="Ichikawa N."/>
            <person name="Sato H."/>
            <person name="Tonouchi N."/>
        </authorList>
    </citation>
    <scope>NUCLEOTIDE SEQUENCE</scope>
    <source>
        <strain evidence="1">NBRC 15670</strain>
    </source>
</reference>
<sequence>MTENEMSTLRDVADQSILFHNGLWGGPMGFRWSDTDGGAAGTVPQWQSESLDILIRRGFAQIDPAPGGGRLAKVILTPTGAHHIDLPMAA</sequence>
<dbReference type="EMBL" id="BSSD01000001">
    <property type="protein sequence ID" value="GLW89970.1"/>
    <property type="molecule type" value="Genomic_DNA"/>
</dbReference>
<proteinExistence type="predicted"/>
<accession>A0A9W6QHS3</accession>
<dbReference type="RefSeq" id="WP_285607584.1">
    <property type="nucleotide sequence ID" value="NZ_BSSD01000001.1"/>
</dbReference>